<dbReference type="OrthoDB" id="7901105at2759"/>
<proteinExistence type="evidence at transcript level"/>
<accession>C0PVC8</accession>
<feature type="non-terminal residue" evidence="1">
    <location>
        <position position="1"/>
    </location>
</feature>
<dbReference type="ExpressionAtlas" id="C0PVC8">
    <property type="expression patterns" value="baseline and differential"/>
</dbReference>
<protein>
    <submittedName>
        <fullName evidence="1">MIP09904p</fullName>
    </submittedName>
</protein>
<dbReference type="EMBL" id="BT072984">
    <property type="protein sequence ID" value="ACN91316.1"/>
    <property type="molecule type" value="mRNA"/>
</dbReference>
<dbReference type="AlphaFoldDB" id="C0PVC8"/>
<evidence type="ECO:0000313" key="1">
    <source>
        <dbReference type="EMBL" id="ACN91316.1"/>
    </source>
</evidence>
<organism evidence="1">
    <name type="scientific">Drosophila melanogaster</name>
    <name type="common">Fruit fly</name>
    <dbReference type="NCBI Taxonomy" id="7227"/>
    <lineage>
        <taxon>Eukaryota</taxon>
        <taxon>Metazoa</taxon>
        <taxon>Ecdysozoa</taxon>
        <taxon>Arthropoda</taxon>
        <taxon>Hexapoda</taxon>
        <taxon>Insecta</taxon>
        <taxon>Pterygota</taxon>
        <taxon>Neoptera</taxon>
        <taxon>Endopterygota</taxon>
        <taxon>Diptera</taxon>
        <taxon>Brachycera</taxon>
        <taxon>Muscomorpha</taxon>
        <taxon>Ephydroidea</taxon>
        <taxon>Drosophilidae</taxon>
        <taxon>Drosophila</taxon>
        <taxon>Sophophora</taxon>
    </lineage>
</organism>
<name>C0PVC8_DROME</name>
<reference evidence="1" key="1">
    <citation type="submission" date="2009-03" db="EMBL/GenBank/DDBJ databases">
        <authorList>
            <person name="Carlson J."/>
            <person name="Booth B."/>
            <person name="Frise E."/>
            <person name="Sandler J."/>
            <person name="Wan K."/>
            <person name="Yu C."/>
            <person name="Celniker S."/>
        </authorList>
    </citation>
    <scope>NUCLEOTIDE SEQUENCE</scope>
</reference>
<sequence length="106" mass="12431">VLVFQNERSWHFHNMSGMFPWSEYSSKPCQVETNCGTVNETSSICGLDEEMGCIRKFPSKCHLDIAFCHEGKNFTDFNEEYCSMESYLCEISPTYERWTIFFGHEN</sequence>
<dbReference type="Bgee" id="FBgn0261631">
    <property type="expression patterns" value="Expressed in adult anterior midgut class II enteroendocrine cell in adult midgut (Drosophila) and 35 other cell types or tissues"/>
</dbReference>
<dbReference type="VEuPathDB" id="VectorBase:FBgn0261631"/>